<comment type="caution">
    <text evidence="1">The sequence shown here is derived from an EMBL/GenBank/DDBJ whole genome shotgun (WGS) entry which is preliminary data.</text>
</comment>
<evidence type="ECO:0000313" key="2">
    <source>
        <dbReference type="Proteomes" id="UP000242188"/>
    </source>
</evidence>
<reference evidence="1 2" key="1">
    <citation type="journal article" date="2017" name="Nat. Ecol. Evol.">
        <title>Scallop genome provides insights into evolution of bilaterian karyotype and development.</title>
        <authorList>
            <person name="Wang S."/>
            <person name="Zhang J."/>
            <person name="Jiao W."/>
            <person name="Li J."/>
            <person name="Xun X."/>
            <person name="Sun Y."/>
            <person name="Guo X."/>
            <person name="Huan P."/>
            <person name="Dong B."/>
            <person name="Zhang L."/>
            <person name="Hu X."/>
            <person name="Sun X."/>
            <person name="Wang J."/>
            <person name="Zhao C."/>
            <person name="Wang Y."/>
            <person name="Wang D."/>
            <person name="Huang X."/>
            <person name="Wang R."/>
            <person name="Lv J."/>
            <person name="Li Y."/>
            <person name="Zhang Z."/>
            <person name="Liu B."/>
            <person name="Lu W."/>
            <person name="Hui Y."/>
            <person name="Liang J."/>
            <person name="Zhou Z."/>
            <person name="Hou R."/>
            <person name="Li X."/>
            <person name="Liu Y."/>
            <person name="Li H."/>
            <person name="Ning X."/>
            <person name="Lin Y."/>
            <person name="Zhao L."/>
            <person name="Xing Q."/>
            <person name="Dou J."/>
            <person name="Li Y."/>
            <person name="Mao J."/>
            <person name="Guo H."/>
            <person name="Dou H."/>
            <person name="Li T."/>
            <person name="Mu C."/>
            <person name="Jiang W."/>
            <person name="Fu Q."/>
            <person name="Fu X."/>
            <person name="Miao Y."/>
            <person name="Liu J."/>
            <person name="Yu Q."/>
            <person name="Li R."/>
            <person name="Liao H."/>
            <person name="Li X."/>
            <person name="Kong Y."/>
            <person name="Jiang Z."/>
            <person name="Chourrout D."/>
            <person name="Li R."/>
            <person name="Bao Z."/>
        </authorList>
    </citation>
    <scope>NUCLEOTIDE SEQUENCE [LARGE SCALE GENOMIC DNA]</scope>
    <source>
        <strain evidence="1 2">PY_sf001</strain>
    </source>
</reference>
<name>A0A210PVT0_MIZYE</name>
<organism evidence="1 2">
    <name type="scientific">Mizuhopecten yessoensis</name>
    <name type="common">Japanese scallop</name>
    <name type="synonym">Patinopecten yessoensis</name>
    <dbReference type="NCBI Taxonomy" id="6573"/>
    <lineage>
        <taxon>Eukaryota</taxon>
        <taxon>Metazoa</taxon>
        <taxon>Spiralia</taxon>
        <taxon>Lophotrochozoa</taxon>
        <taxon>Mollusca</taxon>
        <taxon>Bivalvia</taxon>
        <taxon>Autobranchia</taxon>
        <taxon>Pteriomorphia</taxon>
        <taxon>Pectinida</taxon>
        <taxon>Pectinoidea</taxon>
        <taxon>Pectinidae</taxon>
        <taxon>Mizuhopecten</taxon>
    </lineage>
</organism>
<dbReference type="AlphaFoldDB" id="A0A210PVT0"/>
<dbReference type="Proteomes" id="UP000242188">
    <property type="component" value="Unassembled WGS sequence"/>
</dbReference>
<protein>
    <submittedName>
        <fullName evidence="1">Uncharacterized protein</fullName>
    </submittedName>
</protein>
<evidence type="ECO:0000313" key="1">
    <source>
        <dbReference type="EMBL" id="OWF40565.1"/>
    </source>
</evidence>
<sequence length="98" mass="10962">MDTLIDGLDTEKWQETEESSLGEGYVTYHLNRNHRRADDKSIVVLIAEEDGEGRNVTLAGTRPNKDPLKNIGQCDLKLDTDQKFIIGINLDGDCVVCK</sequence>
<keyword evidence="2" id="KW-1185">Reference proteome</keyword>
<dbReference type="EMBL" id="NEDP02005460">
    <property type="protein sequence ID" value="OWF40565.1"/>
    <property type="molecule type" value="Genomic_DNA"/>
</dbReference>
<gene>
    <name evidence="1" type="ORF">KP79_PYT25098</name>
</gene>
<proteinExistence type="predicted"/>
<accession>A0A210PVT0</accession>